<keyword evidence="2" id="KW-1185">Reference proteome</keyword>
<reference evidence="1 2" key="1">
    <citation type="journal article" date="2020" name="Nature">
        <title>Six reference-quality genomes reveal evolution of bat adaptations.</title>
        <authorList>
            <person name="Jebb D."/>
            <person name="Huang Z."/>
            <person name="Pippel M."/>
            <person name="Hughes G.M."/>
            <person name="Lavrichenko K."/>
            <person name="Devanna P."/>
            <person name="Winkler S."/>
            <person name="Jermiin L.S."/>
            <person name="Skirmuntt E.C."/>
            <person name="Katzourakis A."/>
            <person name="Burkitt-Gray L."/>
            <person name="Ray D.A."/>
            <person name="Sullivan K.A.M."/>
            <person name="Roscito J.G."/>
            <person name="Kirilenko B.M."/>
            <person name="Davalos L.M."/>
            <person name="Corthals A.P."/>
            <person name="Power M.L."/>
            <person name="Jones G."/>
            <person name="Ransome R.D."/>
            <person name="Dechmann D.K.N."/>
            <person name="Locatelli A.G."/>
            <person name="Puechmaille S.J."/>
            <person name="Fedrigo O."/>
            <person name="Jarvis E.D."/>
            <person name="Hiller M."/>
            <person name="Vernes S.C."/>
            <person name="Myers E.W."/>
            <person name="Teeling E.C."/>
        </authorList>
    </citation>
    <scope>NUCLEOTIDE SEQUENCE [LARGE SCALE GENOMIC DNA]</scope>
    <source>
        <strain evidence="1">MRouAeg1</strain>
        <tissue evidence="1">Muscle</tissue>
    </source>
</reference>
<evidence type="ECO:0000313" key="1">
    <source>
        <dbReference type="EMBL" id="KAF6465849.1"/>
    </source>
</evidence>
<dbReference type="Proteomes" id="UP000593571">
    <property type="component" value="Unassembled WGS sequence"/>
</dbReference>
<accession>A0A7J8H1Y8</accession>
<organism evidence="1 2">
    <name type="scientific">Rousettus aegyptiacus</name>
    <name type="common">Egyptian fruit bat</name>
    <name type="synonym">Pteropus aegyptiacus</name>
    <dbReference type="NCBI Taxonomy" id="9407"/>
    <lineage>
        <taxon>Eukaryota</taxon>
        <taxon>Metazoa</taxon>
        <taxon>Chordata</taxon>
        <taxon>Craniata</taxon>
        <taxon>Vertebrata</taxon>
        <taxon>Euteleostomi</taxon>
        <taxon>Mammalia</taxon>
        <taxon>Eutheria</taxon>
        <taxon>Laurasiatheria</taxon>
        <taxon>Chiroptera</taxon>
        <taxon>Yinpterochiroptera</taxon>
        <taxon>Pteropodoidea</taxon>
        <taxon>Pteropodidae</taxon>
        <taxon>Rousettinae</taxon>
        <taxon>Rousettus</taxon>
    </lineage>
</organism>
<name>A0A7J8H1Y8_ROUAE</name>
<evidence type="ECO:0000313" key="2">
    <source>
        <dbReference type="Proteomes" id="UP000593571"/>
    </source>
</evidence>
<dbReference type="EMBL" id="JACASE010000005">
    <property type="protein sequence ID" value="KAF6465849.1"/>
    <property type="molecule type" value="Genomic_DNA"/>
</dbReference>
<protein>
    <submittedName>
        <fullName evidence="1">Uncharacterized protein</fullName>
    </submittedName>
</protein>
<dbReference type="AlphaFoldDB" id="A0A7J8H1Y8"/>
<sequence length="132" mass="14400">MWAESRPLLTAVQLSQPLGGLIQTGLWGRRHHCSQTVCPTCSITHALLPTSACPLWSHGLDSCPPIRRGSSQQLSIAPRPRVVEGQMLVMGKKCTHASVLNSLQMGSQGGVDPVKPLPRCPLTTKELRFQRK</sequence>
<gene>
    <name evidence="1" type="ORF">HJG63_011234</name>
</gene>
<proteinExistence type="predicted"/>
<comment type="caution">
    <text evidence="1">The sequence shown here is derived from an EMBL/GenBank/DDBJ whole genome shotgun (WGS) entry which is preliminary data.</text>
</comment>